<sequence length="281" mass="29863">MTEPLTRRHALALGLGLAASLPLAPASAQTITRDLKPAGAPHDYRLFIERMGGEGPLAALYLLDGNRTFPLAREAALRADRPLLLVGLGYPVVDGEEIIRRRFLDFTPPTPPEAVPAPPGGPARETGGRDFFAGVLAASVGIAERDHEVAAGRRTLFGHSLGGHFALHMVFAHSPLFARILSADPSVWWNDYGLMRELEAFRKAGGSEMARRLSIVTAGERPAPTGRPLLDVRRSGPGGAEMAGALRDDPALKVGHEVYAGETHGSMIPRSVEAAVALALT</sequence>
<dbReference type="EC" id="2.3.1.122" evidence="4"/>
<evidence type="ECO:0000256" key="8">
    <source>
        <dbReference type="ARBA" id="ARBA00048109"/>
    </source>
</evidence>
<dbReference type="PANTHER" id="PTHR40841:SF2">
    <property type="entry name" value="SIDEROPHORE-DEGRADING ESTERASE (EUROFUNG)"/>
    <property type="match status" value="1"/>
</dbReference>
<comment type="catalytic activity">
    <reaction evidence="8">
        <text>an acyl-CoA + a 1,2-diacyl-sn-glycerol = a triacyl-sn-glycerol + CoA</text>
        <dbReference type="Rhea" id="RHEA:10868"/>
        <dbReference type="ChEBI" id="CHEBI:17815"/>
        <dbReference type="ChEBI" id="CHEBI:57287"/>
        <dbReference type="ChEBI" id="CHEBI:58342"/>
        <dbReference type="ChEBI" id="CHEBI:64615"/>
        <dbReference type="EC" id="2.3.1.20"/>
    </reaction>
</comment>
<evidence type="ECO:0000256" key="2">
    <source>
        <dbReference type="ARBA" id="ARBA00005622"/>
    </source>
</evidence>
<organism evidence="10 11">
    <name type="scientific">Aureimonas populi</name>
    <dbReference type="NCBI Taxonomy" id="1701758"/>
    <lineage>
        <taxon>Bacteria</taxon>
        <taxon>Pseudomonadati</taxon>
        <taxon>Pseudomonadota</taxon>
        <taxon>Alphaproteobacteria</taxon>
        <taxon>Hyphomicrobiales</taxon>
        <taxon>Aurantimonadaceae</taxon>
        <taxon>Aureimonas</taxon>
    </lineage>
</organism>
<evidence type="ECO:0000256" key="9">
    <source>
        <dbReference type="SAM" id="SignalP"/>
    </source>
</evidence>
<dbReference type="InterPro" id="IPR000801">
    <property type="entry name" value="Esterase-like"/>
</dbReference>
<dbReference type="InterPro" id="IPR052558">
    <property type="entry name" value="Siderophore_Hydrolase_D"/>
</dbReference>
<dbReference type="Pfam" id="PF00756">
    <property type="entry name" value="Esterase"/>
    <property type="match status" value="1"/>
</dbReference>
<keyword evidence="6 10" id="KW-0378">Hydrolase</keyword>
<keyword evidence="11" id="KW-1185">Reference proteome</keyword>
<evidence type="ECO:0000313" key="11">
    <source>
        <dbReference type="Proteomes" id="UP001597371"/>
    </source>
</evidence>
<dbReference type="Proteomes" id="UP001597371">
    <property type="component" value="Unassembled WGS sequence"/>
</dbReference>
<feature type="signal peptide" evidence="9">
    <location>
        <begin position="1"/>
        <end position="28"/>
    </location>
</feature>
<protein>
    <recommendedName>
        <fullName evidence="7">Acyl-CoA:diacylglycerol acyltransferase</fullName>
        <ecNumber evidence="4">2.3.1.122</ecNumber>
        <ecNumber evidence="5">2.3.1.20</ecNumber>
    </recommendedName>
</protein>
<reference evidence="11" key="1">
    <citation type="journal article" date="2019" name="Int. J. Syst. Evol. Microbiol.">
        <title>The Global Catalogue of Microorganisms (GCM) 10K type strain sequencing project: providing services to taxonomists for standard genome sequencing and annotation.</title>
        <authorList>
            <consortium name="The Broad Institute Genomics Platform"/>
            <consortium name="The Broad Institute Genome Sequencing Center for Infectious Disease"/>
            <person name="Wu L."/>
            <person name="Ma J."/>
        </authorList>
    </citation>
    <scope>NUCLEOTIDE SEQUENCE [LARGE SCALE GENOMIC DNA]</scope>
    <source>
        <strain evidence="11">ZS-35-S2</strain>
    </source>
</reference>
<evidence type="ECO:0000256" key="1">
    <source>
        <dbReference type="ARBA" id="ARBA00000697"/>
    </source>
</evidence>
<evidence type="ECO:0000256" key="4">
    <source>
        <dbReference type="ARBA" id="ARBA00012820"/>
    </source>
</evidence>
<comment type="similarity">
    <text evidence="3">Belongs to the mycobacterial A85 antigen family.</text>
</comment>
<dbReference type="PROSITE" id="PS51318">
    <property type="entry name" value="TAT"/>
    <property type="match status" value="1"/>
</dbReference>
<dbReference type="InterPro" id="IPR006311">
    <property type="entry name" value="TAT_signal"/>
</dbReference>
<evidence type="ECO:0000256" key="3">
    <source>
        <dbReference type="ARBA" id="ARBA00005874"/>
    </source>
</evidence>
<dbReference type="GO" id="GO:0016787">
    <property type="term" value="F:hydrolase activity"/>
    <property type="evidence" value="ECO:0007669"/>
    <property type="project" value="UniProtKB-KW"/>
</dbReference>
<comment type="catalytic activity">
    <reaction evidence="1">
        <text>2 alpha,alpha'-trehalose 6-mycolate = alpha,alpha'-trehalose 6,6'-bismycolate + alpha,alpha-trehalose</text>
        <dbReference type="Rhea" id="RHEA:23472"/>
        <dbReference type="ChEBI" id="CHEBI:16551"/>
        <dbReference type="ChEBI" id="CHEBI:18195"/>
        <dbReference type="ChEBI" id="CHEBI:18234"/>
        <dbReference type="EC" id="2.3.1.122"/>
    </reaction>
</comment>
<dbReference type="RefSeq" id="WP_209737348.1">
    <property type="nucleotide sequence ID" value="NZ_CP072611.1"/>
</dbReference>
<comment type="similarity">
    <text evidence="2">Belongs to the esterase D family.</text>
</comment>
<dbReference type="Gene3D" id="3.40.50.1820">
    <property type="entry name" value="alpha/beta hydrolase"/>
    <property type="match status" value="1"/>
</dbReference>
<dbReference type="EC" id="2.3.1.20" evidence="5"/>
<proteinExistence type="inferred from homology"/>
<keyword evidence="9" id="KW-0732">Signal</keyword>
<evidence type="ECO:0000256" key="7">
    <source>
        <dbReference type="ARBA" id="ARBA00032572"/>
    </source>
</evidence>
<dbReference type="SUPFAM" id="SSF53474">
    <property type="entry name" value="alpha/beta-Hydrolases"/>
    <property type="match status" value="1"/>
</dbReference>
<comment type="caution">
    <text evidence="10">The sequence shown here is derived from an EMBL/GenBank/DDBJ whole genome shotgun (WGS) entry which is preliminary data.</text>
</comment>
<dbReference type="PANTHER" id="PTHR40841">
    <property type="entry name" value="SIDEROPHORE TRIACETYLFUSARININE C ESTERASE"/>
    <property type="match status" value="1"/>
</dbReference>
<gene>
    <name evidence="10" type="ORF">ACFSKQ_15715</name>
</gene>
<dbReference type="EMBL" id="JBHUIJ010000022">
    <property type="protein sequence ID" value="MFD2238902.1"/>
    <property type="molecule type" value="Genomic_DNA"/>
</dbReference>
<evidence type="ECO:0000256" key="5">
    <source>
        <dbReference type="ARBA" id="ARBA00013244"/>
    </source>
</evidence>
<name>A0ABW5CPY7_9HYPH</name>
<accession>A0ABW5CPY7</accession>
<evidence type="ECO:0000256" key="6">
    <source>
        <dbReference type="ARBA" id="ARBA00022801"/>
    </source>
</evidence>
<dbReference type="InterPro" id="IPR029058">
    <property type="entry name" value="AB_hydrolase_fold"/>
</dbReference>
<feature type="chain" id="PRO_5045615708" description="Acyl-CoA:diacylglycerol acyltransferase" evidence="9">
    <location>
        <begin position="29"/>
        <end position="281"/>
    </location>
</feature>
<evidence type="ECO:0000313" key="10">
    <source>
        <dbReference type="EMBL" id="MFD2238902.1"/>
    </source>
</evidence>